<feature type="compositionally biased region" description="Low complexity" evidence="1">
    <location>
        <begin position="241"/>
        <end position="250"/>
    </location>
</feature>
<feature type="compositionally biased region" description="Basic residues" evidence="1">
    <location>
        <begin position="117"/>
        <end position="126"/>
    </location>
</feature>
<evidence type="ECO:0000313" key="3">
    <source>
        <dbReference type="Proteomes" id="UP000747110"/>
    </source>
</evidence>
<protein>
    <submittedName>
        <fullName evidence="2">Uncharacterized protein</fullName>
    </submittedName>
</protein>
<feature type="region of interest" description="Disordered" evidence="1">
    <location>
        <begin position="234"/>
        <end position="257"/>
    </location>
</feature>
<proteinExistence type="predicted"/>
<gene>
    <name evidence="2" type="ORF">Vretifemale_9246</name>
</gene>
<accession>A0A8J4FP10</accession>
<dbReference type="EMBL" id="BNCP01000017">
    <property type="protein sequence ID" value="GIL80057.1"/>
    <property type="molecule type" value="Genomic_DNA"/>
</dbReference>
<keyword evidence="3" id="KW-1185">Reference proteome</keyword>
<evidence type="ECO:0000313" key="2">
    <source>
        <dbReference type="EMBL" id="GIL80057.1"/>
    </source>
</evidence>
<organism evidence="2 3">
    <name type="scientific">Volvox reticuliferus</name>
    <dbReference type="NCBI Taxonomy" id="1737510"/>
    <lineage>
        <taxon>Eukaryota</taxon>
        <taxon>Viridiplantae</taxon>
        <taxon>Chlorophyta</taxon>
        <taxon>core chlorophytes</taxon>
        <taxon>Chlorophyceae</taxon>
        <taxon>CS clade</taxon>
        <taxon>Chlamydomonadales</taxon>
        <taxon>Volvocaceae</taxon>
        <taxon>Volvox</taxon>
    </lineage>
</organism>
<dbReference type="Proteomes" id="UP000747110">
    <property type="component" value="Unassembled WGS sequence"/>
</dbReference>
<evidence type="ECO:0000256" key="1">
    <source>
        <dbReference type="SAM" id="MobiDB-lite"/>
    </source>
</evidence>
<dbReference type="AlphaFoldDB" id="A0A8J4FP10"/>
<comment type="caution">
    <text evidence="2">The sequence shown here is derived from an EMBL/GenBank/DDBJ whole genome shotgun (WGS) entry which is preliminary data.</text>
</comment>
<reference evidence="2" key="1">
    <citation type="journal article" date="2021" name="Proc. Natl. Acad. Sci. U.S.A.">
        <title>Three genomes in the algal genus Volvox reveal the fate of a haploid sex-determining region after a transition to homothallism.</title>
        <authorList>
            <person name="Yamamoto K."/>
            <person name="Hamaji T."/>
            <person name="Kawai-Toyooka H."/>
            <person name="Matsuzaki R."/>
            <person name="Takahashi F."/>
            <person name="Nishimura Y."/>
            <person name="Kawachi M."/>
            <person name="Noguchi H."/>
            <person name="Minakuchi Y."/>
            <person name="Umen J.G."/>
            <person name="Toyoda A."/>
            <person name="Nozaki H."/>
        </authorList>
    </citation>
    <scope>NUCLEOTIDE SEQUENCE</scope>
    <source>
        <strain evidence="2">NIES-3786</strain>
    </source>
</reference>
<dbReference type="OrthoDB" id="556207at2759"/>
<sequence>MSQLSKNIAPAKACFTTVRTLSTVLQAFESVSRYLWHDFPQKLLLYGASASDRCLAPSPTAVGWPKTGFYTKDSLPKNLMSGLPTSFVAIHRFPIDIVVRGRPSFSGWELPIQHPAQRSKHTRAGRSHAGPDFSSGAGRGTSGGAATEQQRPHRRLPRFKPSRKIMNTATLRELGELTAEEVAGWNTKELAAAARRAVSLWRREQPRAAARVQRMQRLLLLPPPNAMALPRVAAVNGGGSSTHSSSSSSAAGGGGSSYFNGWNEMRTAVKESGRGRFGDTAAPTTPLPCDPVELTQATPAAALSAERRSTAEAEAAVFPAAAPAAAAMPILAVQRSPLPRRRLTGGVYGTSVVVDRPLRPHELRLAQLVERLVQAGNGRLAEGFGSRELSTFVWSLVALGYWQPPLVPLVAAFADYGAERLRAADPIAMAIVLQVLAKARAAATAGQTTAAKLLELVPAAAAAAANSLPSCLPSCESRTLAGLLHSCTVLLSPRPNSGSSNSSSSSVQGAIGATGANAEPALTLAAESASRPESGSRRNESVVHLDGRTTEALAALAREVTKECVRRRFIGFGPVSLVTAAGALTALSRIPRPGPNRDAVLGGGDDGSTVWAMLASAAVSPTAPQMAGASPQQWTMLLRAARAQGGPSQQMLLAGAAAAGVSTEEPTKES</sequence>
<name>A0A8J4FP10_9CHLO</name>
<feature type="region of interest" description="Disordered" evidence="1">
    <location>
        <begin position="114"/>
        <end position="156"/>
    </location>
</feature>